<evidence type="ECO:0000256" key="2">
    <source>
        <dbReference type="ARBA" id="ARBA00022980"/>
    </source>
</evidence>
<keyword evidence="7" id="KW-1185">Reference proteome</keyword>
<evidence type="ECO:0000256" key="3">
    <source>
        <dbReference type="ARBA" id="ARBA00023274"/>
    </source>
</evidence>
<dbReference type="OrthoDB" id="1724687at2759"/>
<dbReference type="InterPro" id="IPR000554">
    <property type="entry name" value="Ribosomal_eS7"/>
</dbReference>
<dbReference type="GO" id="GO:0032040">
    <property type="term" value="C:small-subunit processome"/>
    <property type="evidence" value="ECO:0007669"/>
    <property type="project" value="TreeGrafter"/>
</dbReference>
<dbReference type="GO" id="GO:0022627">
    <property type="term" value="C:cytosolic small ribosomal subunit"/>
    <property type="evidence" value="ECO:0007669"/>
    <property type="project" value="TreeGrafter"/>
</dbReference>
<keyword evidence="3 4" id="KW-0687">Ribonucleoprotein</keyword>
<dbReference type="HOGENOM" id="CLU_088621_1_2_1"/>
<reference evidence="6" key="3">
    <citation type="submission" date="2018-08" db="EMBL/GenBank/DDBJ databases">
        <title>Leveraging single-cell genomics to expand the Fungal Tree of Life.</title>
        <authorList>
            <consortium name="DOE Joint Genome Institute"/>
            <person name="Ahrendt S.R."/>
            <person name="Quandt C.A."/>
            <person name="Ciobanu D."/>
            <person name="Clum A."/>
            <person name="Salamov A."/>
            <person name="Andreopoulos B."/>
            <person name="Cheng J.-F."/>
            <person name="Woyke T."/>
            <person name="Pelin A."/>
            <person name="Henrissat B."/>
            <person name="Reynolds N."/>
            <person name="Benny G.L."/>
            <person name="Smith M.E."/>
            <person name="James T.Y."/>
            <person name="Grigoriev I.V."/>
        </authorList>
    </citation>
    <scope>NUCLEOTIDE SEQUENCE</scope>
    <source>
        <strain evidence="6">CSF55</strain>
    </source>
</reference>
<reference evidence="5 7" key="1">
    <citation type="journal article" date="2013" name="Curr. Biol.">
        <title>Shared signatures of parasitism and phylogenomics unite Cryptomycota and microsporidia.</title>
        <authorList>
            <person name="James T.Y."/>
            <person name="Pelin A."/>
            <person name="Bonen L."/>
            <person name="Ahrendt S."/>
            <person name="Sain D."/>
            <person name="Corradi N."/>
            <person name="Stajich J.E."/>
        </authorList>
    </citation>
    <scope>NUCLEOTIDE SEQUENCE [LARGE SCALE GENOMIC DNA]</scope>
    <source>
        <strain evidence="5 7">CSF55</strain>
        <strain evidence="5 7">CSF55</strain>
    </source>
</reference>
<evidence type="ECO:0000313" key="7">
    <source>
        <dbReference type="Proteomes" id="UP000030755"/>
    </source>
</evidence>
<dbReference type="STRING" id="988480.A0A075B2U8"/>
<gene>
    <name evidence="5" type="ORF">O9G_000697</name>
    <name evidence="6" type="ORF">ROZALSC1DRAFT_28528</name>
</gene>
<reference evidence="8" key="2">
    <citation type="journal article" date="2018" name="Nat. Microbiol.">
        <title>Leveraging single-cell genomics to expand the fungal tree of life.</title>
        <authorList>
            <person name="Ahrendt S.R."/>
            <person name="Quandt C.A."/>
            <person name="Ciobanu D."/>
            <person name="Clum A."/>
            <person name="Salamov A."/>
            <person name="Andreopoulos B."/>
            <person name="Cheng J.F."/>
            <person name="Woyke T."/>
            <person name="Pelin A."/>
            <person name="Henrissat B."/>
            <person name="Reynolds N.K."/>
            <person name="Benny G.L."/>
            <person name="Smith M.E."/>
            <person name="James T.Y."/>
            <person name="Grigoriev I.V."/>
        </authorList>
    </citation>
    <scope>NUCLEOTIDE SEQUENCE [LARGE SCALE GENOMIC DNA]</scope>
    <source>
        <strain evidence="8">CSF55</strain>
    </source>
</reference>
<evidence type="ECO:0000256" key="1">
    <source>
        <dbReference type="ARBA" id="ARBA00007820"/>
    </source>
</evidence>
<accession>A0A075B2U8</accession>
<sequence length="197" mass="22469">MASALTKIIKPVGEQPDALEVKIAEALIDLENSSDEIRKELRPVQITSAKEIELGHGRKAIAVFVPVPLIKQVHKVQSRVVRELEKKFSDRHVIIIAQRRILPRETRKSRSKQPRPRNRTLAAVHDAILDDLVYPAEIIGKRLRVKVDGSRQIKVFLDRKDMESVEYKVDTFSSVYKKLTGKEVVFDFPAAQMAKEQ</sequence>
<comment type="similarity">
    <text evidence="1 4">Belongs to the eukaryotic ribosomal protein eS7 family.</text>
</comment>
<evidence type="ECO:0000313" key="5">
    <source>
        <dbReference type="EMBL" id="EPZ35301.1"/>
    </source>
</evidence>
<dbReference type="GO" id="GO:0030686">
    <property type="term" value="C:90S preribosome"/>
    <property type="evidence" value="ECO:0007669"/>
    <property type="project" value="TreeGrafter"/>
</dbReference>
<dbReference type="OMA" id="AAYHKVQ"/>
<evidence type="ECO:0000256" key="4">
    <source>
        <dbReference type="RuleBase" id="RU364105"/>
    </source>
</evidence>
<dbReference type="PANTHER" id="PTHR11278:SF0">
    <property type="entry name" value="SMALL RIBOSOMAL SUBUNIT PROTEIN ES7"/>
    <property type="match status" value="1"/>
</dbReference>
<dbReference type="AlphaFoldDB" id="A0A075B2U8"/>
<dbReference type="Proteomes" id="UP000030755">
    <property type="component" value="Unassembled WGS sequence"/>
</dbReference>
<dbReference type="EMBL" id="ML005138">
    <property type="protein sequence ID" value="RKP19920.1"/>
    <property type="molecule type" value="Genomic_DNA"/>
</dbReference>
<dbReference type="GO" id="GO:0006364">
    <property type="term" value="P:rRNA processing"/>
    <property type="evidence" value="ECO:0007669"/>
    <property type="project" value="TreeGrafter"/>
</dbReference>
<keyword evidence="2 4" id="KW-0689">Ribosomal protein</keyword>
<evidence type="ECO:0000313" key="8">
    <source>
        <dbReference type="Proteomes" id="UP000281549"/>
    </source>
</evidence>
<dbReference type="Pfam" id="PF01251">
    <property type="entry name" value="Ribosomal_S7e"/>
    <property type="match status" value="1"/>
</dbReference>
<dbReference type="EMBL" id="KE560848">
    <property type="protein sequence ID" value="EPZ35301.1"/>
    <property type="molecule type" value="Genomic_DNA"/>
</dbReference>
<dbReference type="GO" id="GO:0003735">
    <property type="term" value="F:structural constituent of ribosome"/>
    <property type="evidence" value="ECO:0007669"/>
    <property type="project" value="InterPro"/>
</dbReference>
<protein>
    <recommendedName>
        <fullName evidence="4">40S ribosomal protein S7</fullName>
    </recommendedName>
</protein>
<proteinExistence type="inferred from homology"/>
<evidence type="ECO:0000313" key="6">
    <source>
        <dbReference type="EMBL" id="RKP19920.1"/>
    </source>
</evidence>
<organism evidence="5 7">
    <name type="scientific">Rozella allomycis (strain CSF55)</name>
    <dbReference type="NCBI Taxonomy" id="988480"/>
    <lineage>
        <taxon>Eukaryota</taxon>
        <taxon>Fungi</taxon>
        <taxon>Fungi incertae sedis</taxon>
        <taxon>Cryptomycota</taxon>
        <taxon>Cryptomycota incertae sedis</taxon>
        <taxon>Rozella</taxon>
    </lineage>
</organism>
<dbReference type="PANTHER" id="PTHR11278">
    <property type="entry name" value="40S RIBOSOMAL PROTEIN S7"/>
    <property type="match status" value="1"/>
</dbReference>
<dbReference type="GO" id="GO:0042274">
    <property type="term" value="P:ribosomal small subunit biogenesis"/>
    <property type="evidence" value="ECO:0007669"/>
    <property type="project" value="TreeGrafter"/>
</dbReference>
<name>A0A075B2U8_ROZAC</name>
<dbReference type="Proteomes" id="UP000281549">
    <property type="component" value="Unassembled WGS sequence"/>
</dbReference>
<dbReference type="GO" id="GO:0006412">
    <property type="term" value="P:translation"/>
    <property type="evidence" value="ECO:0007669"/>
    <property type="project" value="InterPro"/>
</dbReference>